<dbReference type="RefSeq" id="WP_188857328.1">
    <property type="nucleotide sequence ID" value="NZ_BMLT01000001.1"/>
</dbReference>
<dbReference type="Proteomes" id="UP000599578">
    <property type="component" value="Unassembled WGS sequence"/>
</dbReference>
<keyword evidence="4 7" id="KW-0812">Transmembrane</keyword>
<evidence type="ECO:0000313" key="9">
    <source>
        <dbReference type="EMBL" id="GGO75731.1"/>
    </source>
</evidence>
<dbReference type="PANTHER" id="PTHR30213">
    <property type="entry name" value="INNER MEMBRANE PROTEIN YHJD"/>
    <property type="match status" value="1"/>
</dbReference>
<feature type="region of interest" description="Disordered" evidence="8">
    <location>
        <begin position="400"/>
        <end position="427"/>
    </location>
</feature>
<keyword evidence="3" id="KW-0997">Cell inner membrane</keyword>
<dbReference type="Pfam" id="PF03631">
    <property type="entry name" value="Virul_fac_BrkB"/>
    <property type="match status" value="1"/>
</dbReference>
<feature type="transmembrane region" description="Helical" evidence="7">
    <location>
        <begin position="37"/>
        <end position="57"/>
    </location>
</feature>
<dbReference type="PANTHER" id="PTHR30213:SF0">
    <property type="entry name" value="UPF0761 MEMBRANE PROTEIN YIHY"/>
    <property type="match status" value="1"/>
</dbReference>
<keyword evidence="5 7" id="KW-1133">Transmembrane helix</keyword>
<evidence type="ECO:0000256" key="4">
    <source>
        <dbReference type="ARBA" id="ARBA00022692"/>
    </source>
</evidence>
<comment type="caution">
    <text evidence="9">The sequence shown here is derived from an EMBL/GenBank/DDBJ whole genome shotgun (WGS) entry which is preliminary data.</text>
</comment>
<dbReference type="NCBIfam" id="TIGR00765">
    <property type="entry name" value="yihY_not_rbn"/>
    <property type="match status" value="1"/>
</dbReference>
<keyword evidence="2 7" id="KW-1003">Cell membrane</keyword>
<evidence type="ECO:0000256" key="5">
    <source>
        <dbReference type="ARBA" id="ARBA00022989"/>
    </source>
</evidence>
<feature type="transmembrane region" description="Helical" evidence="7">
    <location>
        <begin position="94"/>
        <end position="113"/>
    </location>
</feature>
<sequence>MDALWQSVPLRFLRYLFAQFFSNQGILNASALTYTTLFAVVPLMTVSYAMLAAVPAFQGLGEELQGWVFQNFVPATGEVIQDYLQSFTSQARKLTGVGVALLAVTSIMMMKNIEAAFNRIWRVSIPRKGMSSFLLYWAVLSLGPVLMGLGIAVSSYIVSLPLISSATDLVGRAQLLALLPPLLSAAAFTLLYAAVPNCRVPLRNALVGGVVVALLFETAKRGFALFVTQSSSYQLIYGAFAAVPLFLLWIYISWVIILLGAELTRALTVFQPVRRQHSSSHLATVVAVLHRLWKAQQQGQALSDRVLLQEVAGLDQGRWDDYQQLLSDAGVIQRTEQGEFLLCRDLSRFSLLELSNTLPWPLPEASAQESLCSWQRRLDLRLQALSHQRSKQLEVPLESLFADADDGPAAPVRQQPSPASREGGKDG</sequence>
<feature type="transmembrane region" description="Helical" evidence="7">
    <location>
        <begin position="175"/>
        <end position="193"/>
    </location>
</feature>
<protein>
    <recommendedName>
        <fullName evidence="7">UPF0761 membrane protein GCM10011348_01220</fullName>
    </recommendedName>
</protein>
<reference evidence="9 10" key="1">
    <citation type="journal article" date="2014" name="Int. J. Syst. Evol. Microbiol.">
        <title>Complete genome sequence of Corynebacterium casei LMG S-19264T (=DSM 44701T), isolated from a smear-ripened cheese.</title>
        <authorList>
            <consortium name="US DOE Joint Genome Institute (JGI-PGF)"/>
            <person name="Walter F."/>
            <person name="Albersmeier A."/>
            <person name="Kalinowski J."/>
            <person name="Ruckert C."/>
        </authorList>
    </citation>
    <scope>NUCLEOTIDE SEQUENCE [LARGE SCALE GENOMIC DNA]</scope>
    <source>
        <strain evidence="9 10">CGMCC 1.7286</strain>
    </source>
</reference>
<accession>A0A918DMM4</accession>
<evidence type="ECO:0000313" key="10">
    <source>
        <dbReference type="Proteomes" id="UP000599578"/>
    </source>
</evidence>
<feature type="transmembrane region" description="Helical" evidence="7">
    <location>
        <begin position="134"/>
        <end position="163"/>
    </location>
</feature>
<organism evidence="9 10">
    <name type="scientific">Marinobacterium nitratireducens</name>
    <dbReference type="NCBI Taxonomy" id="518897"/>
    <lineage>
        <taxon>Bacteria</taxon>
        <taxon>Pseudomonadati</taxon>
        <taxon>Pseudomonadota</taxon>
        <taxon>Gammaproteobacteria</taxon>
        <taxon>Oceanospirillales</taxon>
        <taxon>Oceanospirillaceae</taxon>
        <taxon>Marinobacterium</taxon>
    </lineage>
</organism>
<dbReference type="EMBL" id="BMLT01000001">
    <property type="protein sequence ID" value="GGO75731.1"/>
    <property type="molecule type" value="Genomic_DNA"/>
</dbReference>
<evidence type="ECO:0000256" key="7">
    <source>
        <dbReference type="HAMAP-Rule" id="MF_00672"/>
    </source>
</evidence>
<dbReference type="InterPro" id="IPR023679">
    <property type="entry name" value="UPF0761_bac"/>
</dbReference>
<evidence type="ECO:0000256" key="2">
    <source>
        <dbReference type="ARBA" id="ARBA00022475"/>
    </source>
</evidence>
<gene>
    <name evidence="9" type="ORF">GCM10011348_01220</name>
</gene>
<dbReference type="InterPro" id="IPR017039">
    <property type="entry name" value="Virul_fac_BrkB"/>
</dbReference>
<keyword evidence="10" id="KW-1185">Reference proteome</keyword>
<dbReference type="GO" id="GO:0005886">
    <property type="term" value="C:plasma membrane"/>
    <property type="evidence" value="ECO:0007669"/>
    <property type="project" value="UniProtKB-SubCell"/>
</dbReference>
<evidence type="ECO:0000256" key="3">
    <source>
        <dbReference type="ARBA" id="ARBA00022519"/>
    </source>
</evidence>
<comment type="similarity">
    <text evidence="7">Belongs to the UPF0761 family.</text>
</comment>
<dbReference type="AlphaFoldDB" id="A0A918DMM4"/>
<evidence type="ECO:0000256" key="1">
    <source>
        <dbReference type="ARBA" id="ARBA00004651"/>
    </source>
</evidence>
<feature type="transmembrane region" description="Helical" evidence="7">
    <location>
        <begin position="235"/>
        <end position="261"/>
    </location>
</feature>
<feature type="transmembrane region" description="Helical" evidence="7">
    <location>
        <begin position="12"/>
        <end position="30"/>
    </location>
</feature>
<dbReference type="HAMAP" id="MF_00672">
    <property type="entry name" value="UPF0761"/>
    <property type="match status" value="1"/>
</dbReference>
<name>A0A918DMM4_9GAMM</name>
<keyword evidence="6 7" id="KW-0472">Membrane</keyword>
<evidence type="ECO:0000256" key="6">
    <source>
        <dbReference type="ARBA" id="ARBA00023136"/>
    </source>
</evidence>
<feature type="transmembrane region" description="Helical" evidence="7">
    <location>
        <begin position="205"/>
        <end position="223"/>
    </location>
</feature>
<evidence type="ECO:0000256" key="8">
    <source>
        <dbReference type="SAM" id="MobiDB-lite"/>
    </source>
</evidence>
<proteinExistence type="inferred from homology"/>
<comment type="subcellular location">
    <subcellularLocation>
        <location evidence="1 7">Cell membrane</location>
        <topology evidence="1 7">Multi-pass membrane protein</topology>
    </subcellularLocation>
</comment>